<evidence type="ECO:0000256" key="13">
    <source>
        <dbReference type="ARBA" id="ARBA00042156"/>
    </source>
</evidence>
<keyword evidence="5" id="KW-0227">DNA damage</keyword>
<evidence type="ECO:0000256" key="6">
    <source>
        <dbReference type="ARBA" id="ARBA00022769"/>
    </source>
</evidence>
<evidence type="ECO:0000256" key="8">
    <source>
        <dbReference type="ARBA" id="ARBA00022881"/>
    </source>
</evidence>
<sequence length="164" mass="18399">EQYMKISKCPTCDGERLRPEFRLVTVGSEKMSSITKLTIEHTGKKIEEMKKNLSNSDKRVAEPIIKEIKLRLTALEQSGLSYVTIDRTMGSLSGGEAQRVKLATQLASNLVNVTYVLDEPSVGLHPKDIAKLIDTLKKLRDLENTVIVVEHDEAIMKEADYIID</sequence>
<evidence type="ECO:0000313" key="14">
    <source>
        <dbReference type="EMBL" id="PIR94708.1"/>
    </source>
</evidence>
<evidence type="ECO:0000256" key="9">
    <source>
        <dbReference type="ARBA" id="ARBA00023125"/>
    </source>
</evidence>
<evidence type="ECO:0000256" key="5">
    <source>
        <dbReference type="ARBA" id="ARBA00022763"/>
    </source>
</evidence>
<keyword evidence="7" id="KW-0067">ATP-binding</keyword>
<evidence type="ECO:0000313" key="15">
    <source>
        <dbReference type="Proteomes" id="UP000228614"/>
    </source>
</evidence>
<protein>
    <recommendedName>
        <fullName evidence="12">UvrABC system protein A</fullName>
    </recommendedName>
    <alternativeName>
        <fullName evidence="13">Excinuclease ABC subunit A</fullName>
    </alternativeName>
</protein>
<keyword evidence="6" id="KW-0228">DNA excision</keyword>
<comment type="similarity">
    <text evidence="11">Belongs to the ABC transporter superfamily. UvrA family.</text>
</comment>
<gene>
    <name evidence="14" type="ORF">COT95_02710</name>
</gene>
<dbReference type="Gene3D" id="1.20.1580.10">
    <property type="entry name" value="ABC transporter ATPase like domain"/>
    <property type="match status" value="1"/>
</dbReference>
<dbReference type="InterPro" id="IPR027417">
    <property type="entry name" value="P-loop_NTPase"/>
</dbReference>
<dbReference type="GO" id="GO:0004518">
    <property type="term" value="F:nuclease activity"/>
    <property type="evidence" value="ECO:0007669"/>
    <property type="project" value="UniProtKB-KW"/>
</dbReference>
<dbReference type="Gene3D" id="1.10.8.280">
    <property type="entry name" value="ABC transporter ATPase domain-like"/>
    <property type="match status" value="1"/>
</dbReference>
<dbReference type="Proteomes" id="UP000228614">
    <property type="component" value="Unassembled WGS sequence"/>
</dbReference>
<keyword evidence="10" id="KW-0234">DNA repair</keyword>
<comment type="caution">
    <text evidence="14">The sequence shown here is derived from an EMBL/GenBank/DDBJ whole genome shotgun (WGS) entry which is preliminary data.</text>
</comment>
<dbReference type="GO" id="GO:0003677">
    <property type="term" value="F:DNA binding"/>
    <property type="evidence" value="ECO:0007669"/>
    <property type="project" value="UniProtKB-KW"/>
</dbReference>
<feature type="non-terminal residue" evidence="14">
    <location>
        <position position="164"/>
    </location>
</feature>
<dbReference type="EMBL" id="PFAN01000134">
    <property type="protein sequence ID" value="PIR94708.1"/>
    <property type="molecule type" value="Genomic_DNA"/>
</dbReference>
<reference evidence="15" key="1">
    <citation type="submission" date="2017-09" db="EMBL/GenBank/DDBJ databases">
        <title>Depth-based differentiation of microbial function through sediment-hosted aquifers and enrichment of novel symbionts in the deep terrestrial subsurface.</title>
        <authorList>
            <person name="Probst A.J."/>
            <person name="Ladd B."/>
            <person name="Jarett J.K."/>
            <person name="Geller-Mcgrath D.E."/>
            <person name="Sieber C.M.K."/>
            <person name="Emerson J.B."/>
            <person name="Anantharaman K."/>
            <person name="Thomas B.C."/>
            <person name="Malmstrom R."/>
            <person name="Stieglmeier M."/>
            <person name="Klingl A."/>
            <person name="Woyke T."/>
            <person name="Ryan C.M."/>
            <person name="Banfield J.F."/>
        </authorList>
    </citation>
    <scope>NUCLEOTIDE SEQUENCE [LARGE SCALE GENOMIC DNA]</scope>
</reference>
<evidence type="ECO:0000256" key="11">
    <source>
        <dbReference type="ARBA" id="ARBA00038000"/>
    </source>
</evidence>
<evidence type="ECO:0000256" key="12">
    <source>
        <dbReference type="ARBA" id="ARBA00039316"/>
    </source>
</evidence>
<feature type="non-terminal residue" evidence="14">
    <location>
        <position position="1"/>
    </location>
</feature>
<keyword evidence="9" id="KW-0238">DNA-binding</keyword>
<dbReference type="GO" id="GO:0005737">
    <property type="term" value="C:cytoplasm"/>
    <property type="evidence" value="ECO:0007669"/>
    <property type="project" value="UniProtKB-SubCell"/>
</dbReference>
<organism evidence="14 15">
    <name type="scientific">Candidatus Falkowbacteria bacterium CG10_big_fil_rev_8_21_14_0_10_37_6</name>
    <dbReference type="NCBI Taxonomy" id="1974563"/>
    <lineage>
        <taxon>Bacteria</taxon>
        <taxon>Candidatus Falkowiibacteriota</taxon>
    </lineage>
</organism>
<evidence type="ECO:0000256" key="10">
    <source>
        <dbReference type="ARBA" id="ARBA00023204"/>
    </source>
</evidence>
<comment type="subcellular location">
    <subcellularLocation>
        <location evidence="1">Cytoplasm</location>
    </subcellularLocation>
</comment>
<dbReference type="SUPFAM" id="SSF52540">
    <property type="entry name" value="P-loop containing nucleoside triphosphate hydrolases"/>
    <property type="match status" value="1"/>
</dbReference>
<name>A0A2H0V6L3_9BACT</name>
<evidence type="ECO:0000256" key="1">
    <source>
        <dbReference type="ARBA" id="ARBA00004496"/>
    </source>
</evidence>
<evidence type="ECO:0000256" key="4">
    <source>
        <dbReference type="ARBA" id="ARBA00022741"/>
    </source>
</evidence>
<accession>A0A2H0V6L3</accession>
<dbReference type="GO" id="GO:0005524">
    <property type="term" value="F:ATP binding"/>
    <property type="evidence" value="ECO:0007669"/>
    <property type="project" value="UniProtKB-KW"/>
</dbReference>
<dbReference type="PANTHER" id="PTHR43152">
    <property type="entry name" value="UVRABC SYSTEM PROTEIN A"/>
    <property type="match status" value="1"/>
</dbReference>
<dbReference type="GO" id="GO:0006281">
    <property type="term" value="P:DNA repair"/>
    <property type="evidence" value="ECO:0007669"/>
    <property type="project" value="UniProtKB-KW"/>
</dbReference>
<keyword evidence="4" id="KW-0547">Nucleotide-binding</keyword>
<keyword evidence="3" id="KW-0677">Repeat</keyword>
<evidence type="ECO:0000256" key="2">
    <source>
        <dbReference type="ARBA" id="ARBA00022490"/>
    </source>
</evidence>
<dbReference type="AlphaFoldDB" id="A0A2H0V6L3"/>
<keyword evidence="8" id="KW-0267">Excision nuclease</keyword>
<evidence type="ECO:0000256" key="3">
    <source>
        <dbReference type="ARBA" id="ARBA00022737"/>
    </source>
</evidence>
<dbReference type="Gene3D" id="3.40.50.300">
    <property type="entry name" value="P-loop containing nucleotide triphosphate hydrolases"/>
    <property type="match status" value="1"/>
</dbReference>
<dbReference type="PANTHER" id="PTHR43152:SF3">
    <property type="entry name" value="UVRABC SYSTEM PROTEIN A"/>
    <property type="match status" value="1"/>
</dbReference>
<keyword evidence="2" id="KW-0963">Cytoplasm</keyword>
<proteinExistence type="inferred from homology"/>
<evidence type="ECO:0000256" key="7">
    <source>
        <dbReference type="ARBA" id="ARBA00022840"/>
    </source>
</evidence>